<comment type="caution">
    <text evidence="6">The sequence shown here is derived from an EMBL/GenBank/DDBJ whole genome shotgun (WGS) entry which is preliminary data.</text>
</comment>
<dbReference type="GO" id="GO:0030170">
    <property type="term" value="F:pyridoxal phosphate binding"/>
    <property type="evidence" value="ECO:0007669"/>
    <property type="project" value="InterPro"/>
</dbReference>
<feature type="binding site" evidence="5">
    <location>
        <position position="283"/>
    </location>
    <ligand>
        <name>pyridoxal 5'-phosphate</name>
        <dbReference type="ChEBI" id="CHEBI:597326"/>
    </ligand>
</feature>
<reference evidence="6" key="1">
    <citation type="submission" date="2022-06" db="EMBL/GenBank/DDBJ databases">
        <title>Aeoliella straminimaris, a novel planctomycete from sediments.</title>
        <authorList>
            <person name="Vitorino I.R."/>
            <person name="Lage O.M."/>
        </authorList>
    </citation>
    <scope>NUCLEOTIDE SEQUENCE</scope>
    <source>
        <strain evidence="6">ICT_H6.2</strain>
    </source>
</reference>
<dbReference type="GO" id="GO:0042802">
    <property type="term" value="F:identical protein binding"/>
    <property type="evidence" value="ECO:0007669"/>
    <property type="project" value="TreeGrafter"/>
</dbReference>
<gene>
    <name evidence="5" type="primary">argD</name>
    <name evidence="6" type="ORF">NG895_00920</name>
</gene>
<dbReference type="CDD" id="cd00610">
    <property type="entry name" value="OAT_like"/>
    <property type="match status" value="1"/>
</dbReference>
<dbReference type="RefSeq" id="WP_252850555.1">
    <property type="nucleotide sequence ID" value="NZ_JAMXLR010000003.1"/>
</dbReference>
<comment type="similarity">
    <text evidence="5">Belongs to the class-III pyridoxal-phosphate-dependent aminotransferase family. ArgD subfamily.</text>
</comment>
<dbReference type="Gene3D" id="3.90.1150.10">
    <property type="entry name" value="Aspartate Aminotransferase, domain 1"/>
    <property type="match status" value="1"/>
</dbReference>
<dbReference type="InterPro" id="IPR004636">
    <property type="entry name" value="AcOrn/SuccOrn_fam"/>
</dbReference>
<protein>
    <recommendedName>
        <fullName evidence="5">Acetylornithine aminotransferase</fullName>
        <shortName evidence="5">ACOAT</shortName>
        <ecNumber evidence="5">2.6.1.11</ecNumber>
    </recommendedName>
</protein>
<keyword evidence="7" id="KW-1185">Reference proteome</keyword>
<dbReference type="Pfam" id="PF00202">
    <property type="entry name" value="Aminotran_3"/>
    <property type="match status" value="1"/>
</dbReference>
<dbReference type="NCBIfam" id="TIGR00707">
    <property type="entry name" value="argD"/>
    <property type="match status" value="1"/>
</dbReference>
<feature type="binding site" evidence="5">
    <location>
        <begin position="111"/>
        <end position="112"/>
    </location>
    <ligand>
        <name>pyridoxal 5'-phosphate</name>
        <dbReference type="ChEBI" id="CHEBI:597326"/>
    </ligand>
</feature>
<comment type="subunit">
    <text evidence="5">Homodimer.</text>
</comment>
<feature type="binding site" evidence="5">
    <location>
        <begin position="225"/>
        <end position="228"/>
    </location>
    <ligand>
        <name>pyridoxal 5'-phosphate</name>
        <dbReference type="ChEBI" id="CHEBI:597326"/>
    </ligand>
</feature>
<dbReference type="GO" id="GO:0006526">
    <property type="term" value="P:L-arginine biosynthetic process"/>
    <property type="evidence" value="ECO:0007669"/>
    <property type="project" value="UniProtKB-UniRule"/>
</dbReference>
<proteinExistence type="inferred from homology"/>
<dbReference type="AlphaFoldDB" id="A0A9X2F6C9"/>
<comment type="miscellaneous">
    <text evidence="5">May also have succinyldiaminopimelate aminotransferase activity, thus carrying out the corresponding step in lysine biosynthesis.</text>
</comment>
<feature type="modified residue" description="N6-(pyridoxal phosphate)lysine" evidence="5">
    <location>
        <position position="254"/>
    </location>
</feature>
<comment type="subcellular location">
    <subcellularLocation>
        <location evidence="5">Cytoplasm</location>
    </subcellularLocation>
</comment>
<comment type="caution">
    <text evidence="5">Lacks conserved residue(s) required for the propagation of feature annotation.</text>
</comment>
<evidence type="ECO:0000256" key="1">
    <source>
        <dbReference type="ARBA" id="ARBA00022576"/>
    </source>
</evidence>
<comment type="catalytic activity">
    <reaction evidence="5">
        <text>N(2)-acetyl-L-ornithine + 2-oxoglutarate = N-acetyl-L-glutamate 5-semialdehyde + L-glutamate</text>
        <dbReference type="Rhea" id="RHEA:18049"/>
        <dbReference type="ChEBI" id="CHEBI:16810"/>
        <dbReference type="ChEBI" id="CHEBI:29123"/>
        <dbReference type="ChEBI" id="CHEBI:29985"/>
        <dbReference type="ChEBI" id="CHEBI:57805"/>
        <dbReference type="EC" id="2.6.1.11"/>
    </reaction>
</comment>
<keyword evidence="2 5" id="KW-0028">Amino-acid biosynthesis</keyword>
<dbReference type="InterPro" id="IPR015422">
    <property type="entry name" value="PyrdxlP-dep_Trfase_small"/>
</dbReference>
<dbReference type="EMBL" id="JAMXLR010000003">
    <property type="protein sequence ID" value="MCO6042457.1"/>
    <property type="molecule type" value="Genomic_DNA"/>
</dbReference>
<dbReference type="Proteomes" id="UP001155241">
    <property type="component" value="Unassembled WGS sequence"/>
</dbReference>
<dbReference type="PIRSF" id="PIRSF000521">
    <property type="entry name" value="Transaminase_4ab_Lys_Orn"/>
    <property type="match status" value="1"/>
</dbReference>
<name>A0A9X2F6C9_9BACT</name>
<dbReference type="SUPFAM" id="SSF53383">
    <property type="entry name" value="PLP-dependent transferases"/>
    <property type="match status" value="1"/>
</dbReference>
<evidence type="ECO:0000256" key="2">
    <source>
        <dbReference type="ARBA" id="ARBA00022605"/>
    </source>
</evidence>
<dbReference type="FunFam" id="3.40.640.10:FF:000004">
    <property type="entry name" value="Acetylornithine aminotransferase"/>
    <property type="match status" value="1"/>
</dbReference>
<dbReference type="InterPro" id="IPR005814">
    <property type="entry name" value="Aminotrans_3"/>
</dbReference>
<evidence type="ECO:0000256" key="4">
    <source>
        <dbReference type="ARBA" id="ARBA00022898"/>
    </source>
</evidence>
<keyword evidence="5" id="KW-0055">Arginine biosynthesis</keyword>
<feature type="binding site" evidence="5">
    <location>
        <position position="143"/>
    </location>
    <ligand>
        <name>N(2)-acetyl-L-ornithine</name>
        <dbReference type="ChEBI" id="CHEBI:57805"/>
    </ligand>
</feature>
<keyword evidence="3 5" id="KW-0808">Transferase</keyword>
<sequence>MSTSSTSMSPATLELFERYVVPNYRRFPVSLVRGEGSWVWDDQGRRYLDFFPGWGCNLLGHCPPAVVEAVQEQVAKLIHVPNTWHFESQGEWARLLSERSFGGKAFFCNSGAEANEAAIKLVRLHTPPEKYKIITFEGGFHGRTFGAVSATAQPKYHEGLEPMLPGFDYAPFGDLQAVSDLIDDQTAGILVEPIQGEGGIRIPPAGFLEGLRKLADEHNLLLVFDEVQAGSGRTGEWFAYQNFGVTPDIMTLAKSVCGGIAGAAVMTTAEIAPSMRPGMHAATFGGNPIAARAGIATIETIEREGLLARTKELGERFTARLAPLVEELEFAKELRVRGLMIGLELTVDATSVVGDCMEKGLLLNATQGTVIRLLPAMTLTDAEVDEGCDILVDVLRNLN</sequence>
<evidence type="ECO:0000256" key="3">
    <source>
        <dbReference type="ARBA" id="ARBA00022679"/>
    </source>
</evidence>
<comment type="cofactor">
    <cofactor evidence="5">
        <name>pyridoxal 5'-phosphate</name>
        <dbReference type="ChEBI" id="CHEBI:597326"/>
    </cofactor>
    <text evidence="5">Binds 1 pyridoxal phosphate per subunit.</text>
</comment>
<accession>A0A9X2F6C9</accession>
<dbReference type="HAMAP" id="MF_01107">
    <property type="entry name" value="ArgD_aminotrans_3"/>
    <property type="match status" value="1"/>
</dbReference>
<dbReference type="Gene3D" id="3.40.640.10">
    <property type="entry name" value="Type I PLP-dependent aspartate aminotransferase-like (Major domain)"/>
    <property type="match status" value="1"/>
</dbReference>
<keyword evidence="1 5" id="KW-0032">Aminotransferase</keyword>
<dbReference type="NCBIfam" id="NF002325">
    <property type="entry name" value="PRK01278.1"/>
    <property type="match status" value="1"/>
</dbReference>
<dbReference type="EC" id="2.6.1.11" evidence="5"/>
<comment type="pathway">
    <text evidence="5">Amino-acid biosynthesis; L-arginine biosynthesis; N(2)-acetyl-L-ornithine from L-glutamate: step 4/4.</text>
</comment>
<evidence type="ECO:0000313" key="7">
    <source>
        <dbReference type="Proteomes" id="UP001155241"/>
    </source>
</evidence>
<dbReference type="InterPro" id="IPR050103">
    <property type="entry name" value="Class-III_PLP-dep_AT"/>
</dbReference>
<evidence type="ECO:0000256" key="5">
    <source>
        <dbReference type="HAMAP-Rule" id="MF_01107"/>
    </source>
</evidence>
<keyword evidence="4 5" id="KW-0663">Pyridoxal phosphate</keyword>
<organism evidence="6 7">
    <name type="scientific">Aeoliella straminimaris</name>
    <dbReference type="NCBI Taxonomy" id="2954799"/>
    <lineage>
        <taxon>Bacteria</taxon>
        <taxon>Pseudomonadati</taxon>
        <taxon>Planctomycetota</taxon>
        <taxon>Planctomycetia</taxon>
        <taxon>Pirellulales</taxon>
        <taxon>Lacipirellulaceae</taxon>
        <taxon>Aeoliella</taxon>
    </lineage>
</organism>
<dbReference type="InterPro" id="IPR015424">
    <property type="entry name" value="PyrdxlP-dep_Trfase"/>
</dbReference>
<dbReference type="PANTHER" id="PTHR11986">
    <property type="entry name" value="AMINOTRANSFERASE CLASS III"/>
    <property type="match status" value="1"/>
</dbReference>
<dbReference type="InterPro" id="IPR015421">
    <property type="entry name" value="PyrdxlP-dep_Trfase_major"/>
</dbReference>
<dbReference type="PANTHER" id="PTHR11986:SF79">
    <property type="entry name" value="ACETYLORNITHINE AMINOTRANSFERASE, MITOCHONDRIAL"/>
    <property type="match status" value="1"/>
</dbReference>
<dbReference type="GO" id="GO:0005737">
    <property type="term" value="C:cytoplasm"/>
    <property type="evidence" value="ECO:0007669"/>
    <property type="project" value="UniProtKB-SubCell"/>
</dbReference>
<feature type="binding site" evidence="5">
    <location>
        <position position="140"/>
    </location>
    <ligand>
        <name>pyridoxal 5'-phosphate</name>
        <dbReference type="ChEBI" id="CHEBI:597326"/>
    </ligand>
</feature>
<dbReference type="GO" id="GO:0003992">
    <property type="term" value="F:N2-acetyl-L-ornithine:2-oxoglutarate 5-aminotransferase activity"/>
    <property type="evidence" value="ECO:0007669"/>
    <property type="project" value="UniProtKB-UniRule"/>
</dbReference>
<evidence type="ECO:0000313" key="6">
    <source>
        <dbReference type="EMBL" id="MCO6042457.1"/>
    </source>
</evidence>
<keyword evidence="5" id="KW-0963">Cytoplasm</keyword>